<feature type="non-terminal residue" evidence="1">
    <location>
        <position position="1"/>
    </location>
</feature>
<dbReference type="GO" id="GO:0016787">
    <property type="term" value="F:hydrolase activity"/>
    <property type="evidence" value="ECO:0007669"/>
    <property type="project" value="UniProtKB-KW"/>
</dbReference>
<protein>
    <submittedName>
        <fullName evidence="1">Prophage PSSB64-02, SGNH family hydrolase</fullName>
    </submittedName>
</protein>
<evidence type="ECO:0000313" key="2">
    <source>
        <dbReference type="Proteomes" id="UP000271817"/>
    </source>
</evidence>
<organism evidence="1 2">
    <name type="scientific">Pseudomonas amygdali pv. lachrymans</name>
    <name type="common">Pseudomonas syringae pv. lachrymans</name>
    <dbReference type="NCBI Taxonomy" id="53707"/>
    <lineage>
        <taxon>Bacteria</taxon>
        <taxon>Pseudomonadati</taxon>
        <taxon>Pseudomonadota</taxon>
        <taxon>Gammaproteobacteria</taxon>
        <taxon>Pseudomonadales</taxon>
        <taxon>Pseudomonadaceae</taxon>
        <taxon>Pseudomonas</taxon>
        <taxon>Pseudomonas amygdali</taxon>
    </lineage>
</organism>
<name>A0AB37RAV0_PSEAV</name>
<dbReference type="EMBL" id="RBTW01000026">
    <property type="protein sequence ID" value="RMU22912.1"/>
    <property type="molecule type" value="Genomic_DNA"/>
</dbReference>
<proteinExistence type="predicted"/>
<comment type="caution">
    <text evidence="1">The sequence shown here is derived from an EMBL/GenBank/DDBJ whole genome shotgun (WGS) entry which is preliminary data.</text>
</comment>
<sequence>TLAAAGGYIYVQPTANVTTTNLAAGDVIEMVCAVEIAGSSRGILGWEAELTFTKPVSGTSTTIYYRSMDKYQEPFTLPASFSGELETQRGTIDMTETVITSRMGLYLAAGVAQNSAVKVSQFGIRNV</sequence>
<evidence type="ECO:0000313" key="1">
    <source>
        <dbReference type="EMBL" id="RMU22912.1"/>
    </source>
</evidence>
<reference evidence="1 2" key="1">
    <citation type="submission" date="2018-08" db="EMBL/GenBank/DDBJ databases">
        <title>Recombination of ecologically and evolutionarily significant loci maintains genetic cohesion in the Pseudomonas syringae species complex.</title>
        <authorList>
            <person name="Dillon M."/>
            <person name="Thakur S."/>
            <person name="Almeida R.N.D."/>
            <person name="Weir B.S."/>
            <person name="Guttman D.S."/>
        </authorList>
    </citation>
    <scope>NUCLEOTIDE SEQUENCE [LARGE SCALE GENOMIC DNA]</scope>
    <source>
        <strain evidence="1 2">ICMP 3402</strain>
    </source>
</reference>
<accession>A0AB37RAV0</accession>
<dbReference type="Proteomes" id="UP000271817">
    <property type="component" value="Unassembled WGS sequence"/>
</dbReference>
<dbReference type="AlphaFoldDB" id="A0AB37RAV0"/>
<keyword evidence="1" id="KW-0378">Hydrolase</keyword>
<gene>
    <name evidence="1" type="ORF">ALP33_02842</name>
</gene>